<feature type="chain" id="PRO_5008008938" description="Lipoprotein" evidence="1">
    <location>
        <begin position="38"/>
        <end position="180"/>
    </location>
</feature>
<evidence type="ECO:0000313" key="3">
    <source>
        <dbReference type="Proteomes" id="UP000243847"/>
    </source>
</evidence>
<feature type="signal peptide" evidence="1">
    <location>
        <begin position="1"/>
        <end position="37"/>
    </location>
</feature>
<dbReference type="EMBL" id="AP017457">
    <property type="protein sequence ID" value="BAU99829.1"/>
    <property type="molecule type" value="Genomic_DNA"/>
</dbReference>
<gene>
    <name evidence="2" type="ORF">AUMI_112870</name>
</gene>
<evidence type="ECO:0000256" key="1">
    <source>
        <dbReference type="SAM" id="SignalP"/>
    </source>
</evidence>
<dbReference type="Proteomes" id="UP000243847">
    <property type="component" value="Chromosome sequence1"/>
</dbReference>
<reference evidence="2 3" key="1">
    <citation type="journal article" date="2016" name="Genome Announc.">
        <title>Complete Genome Sequence of Aurantimicrobium minutum Type Strain KNCT, a Planktonic Ultramicrobacterium Isolated from River Water.</title>
        <authorList>
            <person name="Nakai R."/>
            <person name="Fujisawa T."/>
            <person name="Nakamura Y."/>
            <person name="Nishide H."/>
            <person name="Uchiyama I."/>
            <person name="Baba T."/>
            <person name="Toyoda A."/>
            <person name="Fujiyama A."/>
            <person name="Naganuma T."/>
            <person name="Niki H."/>
        </authorList>
    </citation>
    <scope>NUCLEOTIDE SEQUENCE [LARGE SCALE GENOMIC DNA]</scope>
    <source>
        <strain evidence="2 3">KNC</strain>
    </source>
</reference>
<proteinExistence type="predicted"/>
<name>A0A173LY96_9MICO</name>
<dbReference type="KEGG" id="amin:AUMI_112870"/>
<organism evidence="2 3">
    <name type="scientific">Aurantimicrobium minutum</name>
    <dbReference type="NCBI Taxonomy" id="708131"/>
    <lineage>
        <taxon>Bacteria</taxon>
        <taxon>Bacillati</taxon>
        <taxon>Actinomycetota</taxon>
        <taxon>Actinomycetes</taxon>
        <taxon>Micrococcales</taxon>
        <taxon>Microbacteriaceae</taxon>
        <taxon>Aurantimicrobium</taxon>
    </lineage>
</organism>
<evidence type="ECO:0000313" key="2">
    <source>
        <dbReference type="EMBL" id="BAU99829.1"/>
    </source>
</evidence>
<evidence type="ECO:0008006" key="4">
    <source>
        <dbReference type="Google" id="ProtNLM"/>
    </source>
</evidence>
<protein>
    <recommendedName>
        <fullName evidence="4">Lipoprotein</fullName>
    </recommendedName>
</protein>
<dbReference type="AlphaFoldDB" id="A0A173LY96"/>
<accession>A0A173LY96</accession>
<sequence length="180" mass="18569">MRTVSNSGEPMSIPRALLTTSGLLLALTLTTCTSAPAETISEEPSGCNGVEVVVNFGVLDGTGSTTCVDISGDSAKAIDVVHEAGFETEGTATYGDAIVCRVNGLPSPTEPVVVEGQAEFTESCADMPPAFAYWALWQKSSAGGQWEYAQSGLGDLIIKKGESLGLVFTTGESTPTPVSE</sequence>
<keyword evidence="1" id="KW-0732">Signal</keyword>